<dbReference type="InterPro" id="IPR036291">
    <property type="entry name" value="NAD(P)-bd_dom_sf"/>
</dbReference>
<dbReference type="AlphaFoldDB" id="A0A834H118"/>
<name>A0A834H118_RHOSS</name>
<dbReference type="PANTHER" id="PTHR43574">
    <property type="entry name" value="EPIMERASE-RELATED"/>
    <property type="match status" value="1"/>
</dbReference>
<dbReference type="GO" id="GO:0016853">
    <property type="term" value="F:isomerase activity"/>
    <property type="evidence" value="ECO:0007669"/>
    <property type="project" value="UniProtKB-KW"/>
</dbReference>
<keyword evidence="5" id="KW-1185">Reference proteome</keyword>
<gene>
    <name evidence="4" type="ORF">RHSIM_Rhsim04G0216400</name>
</gene>
<reference evidence="4" key="1">
    <citation type="submission" date="2019-11" db="EMBL/GenBank/DDBJ databases">
        <authorList>
            <person name="Liu Y."/>
            <person name="Hou J."/>
            <person name="Li T.-Q."/>
            <person name="Guan C.-H."/>
            <person name="Wu X."/>
            <person name="Wu H.-Z."/>
            <person name="Ling F."/>
            <person name="Zhang R."/>
            <person name="Shi X.-G."/>
            <person name="Ren J.-P."/>
            <person name="Chen E.-F."/>
            <person name="Sun J.-M."/>
        </authorList>
    </citation>
    <scope>NUCLEOTIDE SEQUENCE</scope>
    <source>
        <strain evidence="4">Adult_tree_wgs_1</strain>
        <tissue evidence="4">Leaves</tissue>
    </source>
</reference>
<proteinExistence type="inferred from homology"/>
<evidence type="ECO:0000256" key="1">
    <source>
        <dbReference type="ARBA" id="ARBA00007637"/>
    </source>
</evidence>
<evidence type="ECO:0008006" key="6">
    <source>
        <dbReference type="Google" id="ProtNLM"/>
    </source>
</evidence>
<keyword evidence="2" id="KW-0520">NAD</keyword>
<dbReference type="Proteomes" id="UP000626092">
    <property type="component" value="Unassembled WGS sequence"/>
</dbReference>
<accession>A0A834H118</accession>
<evidence type="ECO:0000313" key="4">
    <source>
        <dbReference type="EMBL" id="KAF7144948.1"/>
    </source>
</evidence>
<comment type="caution">
    <text evidence="4">The sequence shown here is derived from an EMBL/GenBank/DDBJ whole genome shotgun (WGS) entry which is preliminary data.</text>
</comment>
<evidence type="ECO:0000256" key="3">
    <source>
        <dbReference type="ARBA" id="ARBA00023235"/>
    </source>
</evidence>
<organism evidence="4 5">
    <name type="scientific">Rhododendron simsii</name>
    <name type="common">Sims's rhododendron</name>
    <dbReference type="NCBI Taxonomy" id="118357"/>
    <lineage>
        <taxon>Eukaryota</taxon>
        <taxon>Viridiplantae</taxon>
        <taxon>Streptophyta</taxon>
        <taxon>Embryophyta</taxon>
        <taxon>Tracheophyta</taxon>
        <taxon>Spermatophyta</taxon>
        <taxon>Magnoliopsida</taxon>
        <taxon>eudicotyledons</taxon>
        <taxon>Gunneridae</taxon>
        <taxon>Pentapetalae</taxon>
        <taxon>asterids</taxon>
        <taxon>Ericales</taxon>
        <taxon>Ericaceae</taxon>
        <taxon>Ericoideae</taxon>
        <taxon>Rhodoreae</taxon>
        <taxon>Rhododendron</taxon>
    </lineage>
</organism>
<keyword evidence="3" id="KW-0413">Isomerase</keyword>
<comment type="similarity">
    <text evidence="1">Belongs to the NAD(P)-dependent epimerase/dehydratase family.</text>
</comment>
<dbReference type="EMBL" id="WJXA01000004">
    <property type="protein sequence ID" value="KAF7144948.1"/>
    <property type="molecule type" value="Genomic_DNA"/>
</dbReference>
<sequence>MGTTTTAVAFIRSTTPTRTTTTKLSRSSLSLLSSKRSISLLYLLIRNPNFNAGRKSSSSSSSSALMAAPPVNASSIGALNESLDASSPGLVGANDLLIVGPGVLGRLVAEKWREEHPGCQIVGQTVTADHHDELIKIGINPFLKETKATHKFPYVIFCAPPSRTPDYPGDVREAALSWNGEGSFLFTSSSAPYDCNDNGQCYEDSPVVPIGRSARTDVLLKAENIVLESGGCVVRLAGLYISFIKCESRDLLIFVGETSGFMLLISRDAASLSVAILKKKPQGKIFLGCDNHPLSRFFFLRIFNDSSVNDSTTLHKNNYARCTFFISLMNFPCPMNCFCRQEIMDLVSRSGKFSKKFEGFTGTCDPLGKKLNNAKTREEIGWEPKYPSFANFLGL</sequence>
<dbReference type="SUPFAM" id="SSF51735">
    <property type="entry name" value="NAD(P)-binding Rossmann-fold domains"/>
    <property type="match status" value="1"/>
</dbReference>
<dbReference type="Gene3D" id="3.40.50.720">
    <property type="entry name" value="NAD(P)-binding Rossmann-like Domain"/>
    <property type="match status" value="1"/>
</dbReference>
<evidence type="ECO:0000256" key="2">
    <source>
        <dbReference type="ARBA" id="ARBA00023027"/>
    </source>
</evidence>
<evidence type="ECO:0000313" key="5">
    <source>
        <dbReference type="Proteomes" id="UP000626092"/>
    </source>
</evidence>
<protein>
    <recommendedName>
        <fullName evidence="6">NAD(P)-binding Rossmann-fold superfamily protein</fullName>
    </recommendedName>
</protein>
<dbReference type="OrthoDB" id="674948at2759"/>